<reference evidence="3 4" key="1">
    <citation type="journal article" date="2011" name="J. Gen. Appl. Microbiol.">
        <title>Draft genome sequencing of the enigmatic yeast Saitoella complicata.</title>
        <authorList>
            <person name="Nishida H."/>
            <person name="Hamamoto M."/>
            <person name="Sugiyama J."/>
        </authorList>
    </citation>
    <scope>NUCLEOTIDE SEQUENCE [LARGE SCALE GENOMIC DNA]</scope>
    <source>
        <strain evidence="3 4">NRRL Y-17804</strain>
    </source>
</reference>
<dbReference type="SMART" id="SM00212">
    <property type="entry name" value="UBCc"/>
    <property type="match status" value="1"/>
</dbReference>
<dbReference type="AlphaFoldDB" id="A0A0E9NLQ9"/>
<name>A0A0E9NLQ9_SAICN</name>
<dbReference type="OMA" id="HPICASI"/>
<dbReference type="SUPFAM" id="SSF54495">
    <property type="entry name" value="UBC-like"/>
    <property type="match status" value="1"/>
</dbReference>
<dbReference type="InterPro" id="IPR000608">
    <property type="entry name" value="UBC"/>
</dbReference>
<dbReference type="InterPro" id="IPR050113">
    <property type="entry name" value="Ub_conjugating_enzyme"/>
</dbReference>
<organism evidence="3 4">
    <name type="scientific">Saitoella complicata (strain BCRC 22490 / CBS 7301 / JCM 7358 / NBRC 10748 / NRRL Y-17804)</name>
    <dbReference type="NCBI Taxonomy" id="698492"/>
    <lineage>
        <taxon>Eukaryota</taxon>
        <taxon>Fungi</taxon>
        <taxon>Dikarya</taxon>
        <taxon>Ascomycota</taxon>
        <taxon>Taphrinomycotina</taxon>
        <taxon>Taphrinomycotina incertae sedis</taxon>
        <taxon>Saitoella</taxon>
    </lineage>
</organism>
<dbReference type="PANTHER" id="PTHR24067">
    <property type="entry name" value="UBIQUITIN-CONJUGATING ENZYME E2"/>
    <property type="match status" value="1"/>
</dbReference>
<evidence type="ECO:0000313" key="4">
    <source>
        <dbReference type="Proteomes" id="UP000033140"/>
    </source>
</evidence>
<evidence type="ECO:0000256" key="1">
    <source>
        <dbReference type="ARBA" id="ARBA00022786"/>
    </source>
</evidence>
<sequence>MALAQRRIQKELKNLAENPPAGISLKKADDLKTWHVNIATDPDGIYGGQVFEVIAKFPSSYPIEAPEITFAAPVPVHPHIYSNGHICLDILYQAYSPVLTISAICISLQSMLASCKKLERPPDNDSYVRRAGLRRMDVGGFVGKLNVRSWRKRLTAWCAGLRSLKGDYAA</sequence>
<dbReference type="Pfam" id="PF00179">
    <property type="entry name" value="UQ_con"/>
    <property type="match status" value="1"/>
</dbReference>
<keyword evidence="4" id="KW-1185">Reference proteome</keyword>
<accession>A0A0E9NLQ9</accession>
<comment type="caution">
    <text evidence="3">The sequence shown here is derived from an EMBL/GenBank/DDBJ whole genome shotgun (WGS) entry which is preliminary data.</text>
</comment>
<dbReference type="Gene3D" id="3.10.110.10">
    <property type="entry name" value="Ubiquitin Conjugating Enzyme"/>
    <property type="match status" value="1"/>
</dbReference>
<evidence type="ECO:0000259" key="2">
    <source>
        <dbReference type="PROSITE" id="PS50127"/>
    </source>
</evidence>
<protein>
    <recommendedName>
        <fullName evidence="2">UBC core domain-containing protein</fullName>
    </recommendedName>
</protein>
<dbReference type="InterPro" id="IPR016135">
    <property type="entry name" value="UBQ-conjugating_enzyme/RWD"/>
</dbReference>
<feature type="domain" description="UBC core" evidence="2">
    <location>
        <begin position="3"/>
        <end position="151"/>
    </location>
</feature>
<dbReference type="STRING" id="698492.A0A0E9NLQ9"/>
<gene>
    <name evidence="3" type="ORF">G7K_4854-t1</name>
</gene>
<evidence type="ECO:0000313" key="3">
    <source>
        <dbReference type="EMBL" id="GAO50733.1"/>
    </source>
</evidence>
<dbReference type="CDD" id="cd23808">
    <property type="entry name" value="UBCc_UBE2W"/>
    <property type="match status" value="1"/>
</dbReference>
<dbReference type="EMBL" id="BACD03000036">
    <property type="protein sequence ID" value="GAO50733.1"/>
    <property type="molecule type" value="Genomic_DNA"/>
</dbReference>
<reference evidence="3 4" key="2">
    <citation type="journal article" date="2014" name="J. Gen. Appl. Microbiol.">
        <title>The early diverging ascomycetous budding yeast Saitoella complicata has three histone deacetylases belonging to the Clr6, Hos2, and Rpd3 lineages.</title>
        <authorList>
            <person name="Nishida H."/>
            <person name="Matsumoto T."/>
            <person name="Kondo S."/>
            <person name="Hamamoto M."/>
            <person name="Yoshikawa H."/>
        </authorList>
    </citation>
    <scope>NUCLEOTIDE SEQUENCE [LARGE SCALE GENOMIC DNA]</scope>
    <source>
        <strain evidence="3 4">NRRL Y-17804</strain>
    </source>
</reference>
<keyword evidence="1" id="KW-0833">Ubl conjugation pathway</keyword>
<dbReference type="PROSITE" id="PS50127">
    <property type="entry name" value="UBC_2"/>
    <property type="match status" value="1"/>
</dbReference>
<proteinExistence type="predicted"/>
<reference evidence="3 4" key="3">
    <citation type="journal article" date="2015" name="Genome Announc.">
        <title>Draft Genome Sequence of the Archiascomycetous Yeast Saitoella complicata.</title>
        <authorList>
            <person name="Yamauchi K."/>
            <person name="Kondo S."/>
            <person name="Hamamoto M."/>
            <person name="Takahashi Y."/>
            <person name="Ogura Y."/>
            <person name="Hayashi T."/>
            <person name="Nishida H."/>
        </authorList>
    </citation>
    <scope>NUCLEOTIDE SEQUENCE [LARGE SCALE GENOMIC DNA]</scope>
    <source>
        <strain evidence="3 4">NRRL Y-17804</strain>
    </source>
</reference>
<dbReference type="Proteomes" id="UP000033140">
    <property type="component" value="Unassembled WGS sequence"/>
</dbReference>